<dbReference type="EMBL" id="MU276051">
    <property type="protein sequence ID" value="KAI0042707.1"/>
    <property type="molecule type" value="Genomic_DNA"/>
</dbReference>
<name>A0ACB8RFN2_9AGAM</name>
<sequence length="285" mass="31249">MLPIFLHLSESFSQRTMPRLRVLAGSSTTQLFPITANSGKPHRIVADAFDGHCVLVYVKGFTGAQGRVLHSSYFDREDSNGITWMRSCFLCPVSVDDVMLGNMFSDKPLKLPWGAALKFMKCVTVVSSLSRISDARRLLQPRPTRHSPLSSIMPHFAHGRAFPRHRSSSTTRRACSGSASPDRSPALSPSSSPGSTSPQLDAKRRNHLSIGQPSENDAALDRRRSKRLSAARSRASRRILARAESEDRERRHAEGRRARALPARGIGRRTSAILSPGGNSSLGPT</sequence>
<evidence type="ECO:0000313" key="2">
    <source>
        <dbReference type="Proteomes" id="UP000814033"/>
    </source>
</evidence>
<reference evidence="1" key="1">
    <citation type="submission" date="2021-02" db="EMBL/GenBank/DDBJ databases">
        <authorList>
            <consortium name="DOE Joint Genome Institute"/>
            <person name="Ahrendt S."/>
            <person name="Looney B.P."/>
            <person name="Miyauchi S."/>
            <person name="Morin E."/>
            <person name="Drula E."/>
            <person name="Courty P.E."/>
            <person name="Chicoki N."/>
            <person name="Fauchery L."/>
            <person name="Kohler A."/>
            <person name="Kuo A."/>
            <person name="Labutti K."/>
            <person name="Pangilinan J."/>
            <person name="Lipzen A."/>
            <person name="Riley R."/>
            <person name="Andreopoulos W."/>
            <person name="He G."/>
            <person name="Johnson J."/>
            <person name="Barry K.W."/>
            <person name="Grigoriev I.V."/>
            <person name="Nagy L."/>
            <person name="Hibbett D."/>
            <person name="Henrissat B."/>
            <person name="Matheny P.B."/>
            <person name="Labbe J."/>
            <person name="Martin F."/>
        </authorList>
    </citation>
    <scope>NUCLEOTIDE SEQUENCE</scope>
    <source>
        <strain evidence="1">FP105234-sp</strain>
    </source>
</reference>
<evidence type="ECO:0000313" key="1">
    <source>
        <dbReference type="EMBL" id="KAI0042707.1"/>
    </source>
</evidence>
<comment type="caution">
    <text evidence="1">The sequence shown here is derived from an EMBL/GenBank/DDBJ whole genome shotgun (WGS) entry which is preliminary data.</text>
</comment>
<gene>
    <name evidence="1" type="ORF">FA95DRAFT_1564037</name>
</gene>
<reference evidence="1" key="2">
    <citation type="journal article" date="2022" name="New Phytol.">
        <title>Evolutionary transition to the ectomycorrhizal habit in the genomes of a hyperdiverse lineage of mushroom-forming fungi.</title>
        <authorList>
            <person name="Looney B."/>
            <person name="Miyauchi S."/>
            <person name="Morin E."/>
            <person name="Drula E."/>
            <person name="Courty P.E."/>
            <person name="Kohler A."/>
            <person name="Kuo A."/>
            <person name="LaButti K."/>
            <person name="Pangilinan J."/>
            <person name="Lipzen A."/>
            <person name="Riley R."/>
            <person name="Andreopoulos W."/>
            <person name="He G."/>
            <person name="Johnson J."/>
            <person name="Nolan M."/>
            <person name="Tritt A."/>
            <person name="Barry K.W."/>
            <person name="Grigoriev I.V."/>
            <person name="Nagy L.G."/>
            <person name="Hibbett D."/>
            <person name="Henrissat B."/>
            <person name="Matheny P.B."/>
            <person name="Labbe J."/>
            <person name="Martin F.M."/>
        </authorList>
    </citation>
    <scope>NUCLEOTIDE SEQUENCE</scope>
    <source>
        <strain evidence="1">FP105234-sp</strain>
    </source>
</reference>
<accession>A0ACB8RFN2</accession>
<proteinExistence type="predicted"/>
<keyword evidence="2" id="KW-1185">Reference proteome</keyword>
<dbReference type="Proteomes" id="UP000814033">
    <property type="component" value="Unassembled WGS sequence"/>
</dbReference>
<protein>
    <submittedName>
        <fullName evidence="1">Uncharacterized protein</fullName>
    </submittedName>
</protein>
<organism evidence="1 2">
    <name type="scientific">Auriscalpium vulgare</name>
    <dbReference type="NCBI Taxonomy" id="40419"/>
    <lineage>
        <taxon>Eukaryota</taxon>
        <taxon>Fungi</taxon>
        <taxon>Dikarya</taxon>
        <taxon>Basidiomycota</taxon>
        <taxon>Agaricomycotina</taxon>
        <taxon>Agaricomycetes</taxon>
        <taxon>Russulales</taxon>
        <taxon>Auriscalpiaceae</taxon>
        <taxon>Auriscalpium</taxon>
    </lineage>
</organism>